<proteinExistence type="inferred from homology"/>
<evidence type="ECO:0000313" key="4">
    <source>
        <dbReference type="EMBL" id="RSU02403.1"/>
    </source>
</evidence>
<dbReference type="EMBL" id="NGJY01000003">
    <property type="protein sequence ID" value="RSU02403.1"/>
    <property type="molecule type" value="Genomic_DNA"/>
</dbReference>
<comment type="caution">
    <text evidence="4">The sequence shown here is derived from an EMBL/GenBank/DDBJ whole genome shotgun (WGS) entry which is preliminary data.</text>
</comment>
<dbReference type="AlphaFoldDB" id="A0A430A699"/>
<evidence type="ECO:0000313" key="5">
    <source>
        <dbReference type="Proteomes" id="UP000287101"/>
    </source>
</evidence>
<comment type="similarity">
    <text evidence="1">Belongs to the PhzF family.</text>
</comment>
<dbReference type="GO" id="GO:0016853">
    <property type="term" value="F:isomerase activity"/>
    <property type="evidence" value="ECO:0007669"/>
    <property type="project" value="UniProtKB-KW"/>
</dbReference>
<gene>
    <name evidence="4" type="ORF">CBF31_08520</name>
</gene>
<dbReference type="OrthoDB" id="9788221at2"/>
<sequence length="301" mass="32933">MWPWEFFLSRKGGAIMLERVRKVSVFTTSPTKGNPAGVVLGADDLSRDEMQVCAKKVGLSETVFCLNSEHADLRLRFFMPDKETPLCGHGTLGAVWLFLKESDTLISKTITVETEAGQLTLNYDELTEELTMSQCPYQSQPFNGERPALCRVLGISEVDLAEELPLEYGSTGVWTLLVPVKNAETLEQMQADNQLFPHVLTDYPYASIHPYAPSQKEGIDYEARHFSSATAGVTEDPVTGTASGSMVGALAKYSKSDQLELTIEQGLSLGKEGMVRANASKNQTTGEDTISISGRCCLGEF</sequence>
<evidence type="ECO:0000256" key="3">
    <source>
        <dbReference type="PIRSR" id="PIRSR016184-1"/>
    </source>
</evidence>
<organism evidence="4 5">
    <name type="scientific">Vagococcus fessus</name>
    <dbReference type="NCBI Taxonomy" id="120370"/>
    <lineage>
        <taxon>Bacteria</taxon>
        <taxon>Bacillati</taxon>
        <taxon>Bacillota</taxon>
        <taxon>Bacilli</taxon>
        <taxon>Lactobacillales</taxon>
        <taxon>Enterococcaceae</taxon>
        <taxon>Vagococcus</taxon>
    </lineage>
</organism>
<keyword evidence="5" id="KW-1185">Reference proteome</keyword>
<dbReference type="Pfam" id="PF02567">
    <property type="entry name" value="PhzC-PhzF"/>
    <property type="match status" value="1"/>
</dbReference>
<dbReference type="PANTHER" id="PTHR13774:SF17">
    <property type="entry name" value="PHENAZINE BIOSYNTHESIS-LIKE DOMAIN-CONTAINING PROTEIN"/>
    <property type="match status" value="1"/>
</dbReference>
<dbReference type="NCBIfam" id="TIGR00654">
    <property type="entry name" value="PhzF_family"/>
    <property type="match status" value="1"/>
</dbReference>
<dbReference type="PANTHER" id="PTHR13774">
    <property type="entry name" value="PHENAZINE BIOSYNTHESIS PROTEIN"/>
    <property type="match status" value="1"/>
</dbReference>
<feature type="active site" evidence="3">
    <location>
        <position position="61"/>
    </location>
</feature>
<dbReference type="PIRSF" id="PIRSF016184">
    <property type="entry name" value="PhzC_PhzF"/>
    <property type="match status" value="1"/>
</dbReference>
<dbReference type="GO" id="GO:0005737">
    <property type="term" value="C:cytoplasm"/>
    <property type="evidence" value="ECO:0007669"/>
    <property type="project" value="TreeGrafter"/>
</dbReference>
<keyword evidence="2" id="KW-0413">Isomerase</keyword>
<dbReference type="SUPFAM" id="SSF54506">
    <property type="entry name" value="Diaminopimelate epimerase-like"/>
    <property type="match status" value="1"/>
</dbReference>
<accession>A0A430A699</accession>
<dbReference type="Gene3D" id="3.10.310.10">
    <property type="entry name" value="Diaminopimelate Epimerase, Chain A, domain 1"/>
    <property type="match status" value="2"/>
</dbReference>
<protein>
    <recommendedName>
        <fullName evidence="6">Phenazine biosynthesis protein PhzF</fullName>
    </recommendedName>
</protein>
<evidence type="ECO:0000256" key="2">
    <source>
        <dbReference type="ARBA" id="ARBA00023235"/>
    </source>
</evidence>
<dbReference type="InterPro" id="IPR003719">
    <property type="entry name" value="Phenazine_PhzF-like"/>
</dbReference>
<name>A0A430A699_9ENTE</name>
<reference evidence="4 5" key="1">
    <citation type="submission" date="2017-05" db="EMBL/GenBank/DDBJ databases">
        <title>Vagococcus spp. assemblies.</title>
        <authorList>
            <person name="Gulvik C.A."/>
        </authorList>
    </citation>
    <scope>NUCLEOTIDE SEQUENCE [LARGE SCALE GENOMIC DNA]</scope>
    <source>
        <strain evidence="4 5">CCUG 41755</strain>
    </source>
</reference>
<evidence type="ECO:0008006" key="6">
    <source>
        <dbReference type="Google" id="ProtNLM"/>
    </source>
</evidence>
<evidence type="ECO:0000256" key="1">
    <source>
        <dbReference type="ARBA" id="ARBA00008270"/>
    </source>
</evidence>
<dbReference type="Proteomes" id="UP000287101">
    <property type="component" value="Unassembled WGS sequence"/>
</dbReference>